<protein>
    <submittedName>
        <fullName evidence="1">Uncharacterized protein</fullName>
    </submittedName>
</protein>
<dbReference type="Proteomes" id="UP000283269">
    <property type="component" value="Unassembled WGS sequence"/>
</dbReference>
<keyword evidence="2" id="KW-1185">Reference proteome</keyword>
<sequence>MEKNKLNPNIAVYRMMSHGSAVMCIATSRS</sequence>
<reference evidence="1 2" key="1">
    <citation type="journal article" date="2018" name="Evol. Lett.">
        <title>Horizontal gene cluster transfer increased hallucinogenic mushroom diversity.</title>
        <authorList>
            <person name="Reynolds H.T."/>
            <person name="Vijayakumar V."/>
            <person name="Gluck-Thaler E."/>
            <person name="Korotkin H.B."/>
            <person name="Matheny P.B."/>
            <person name="Slot J.C."/>
        </authorList>
    </citation>
    <scope>NUCLEOTIDE SEQUENCE [LARGE SCALE GENOMIC DNA]</scope>
    <source>
        <strain evidence="1 2">2631</strain>
    </source>
</reference>
<proteinExistence type="predicted"/>
<evidence type="ECO:0000313" key="2">
    <source>
        <dbReference type="Proteomes" id="UP000283269"/>
    </source>
</evidence>
<dbReference type="InParanoid" id="A0A409WYB3"/>
<accession>A0A409WYB3</accession>
<name>A0A409WYB3_PSICY</name>
<comment type="caution">
    <text evidence="1">The sequence shown here is derived from an EMBL/GenBank/DDBJ whole genome shotgun (WGS) entry which is preliminary data.</text>
</comment>
<dbReference type="EMBL" id="NHYD01003015">
    <property type="protein sequence ID" value="PPQ83476.1"/>
    <property type="molecule type" value="Genomic_DNA"/>
</dbReference>
<gene>
    <name evidence="1" type="ORF">CVT25_007067</name>
</gene>
<evidence type="ECO:0000313" key="1">
    <source>
        <dbReference type="EMBL" id="PPQ83476.1"/>
    </source>
</evidence>
<organism evidence="1 2">
    <name type="scientific">Psilocybe cyanescens</name>
    <dbReference type="NCBI Taxonomy" id="93625"/>
    <lineage>
        <taxon>Eukaryota</taxon>
        <taxon>Fungi</taxon>
        <taxon>Dikarya</taxon>
        <taxon>Basidiomycota</taxon>
        <taxon>Agaricomycotina</taxon>
        <taxon>Agaricomycetes</taxon>
        <taxon>Agaricomycetidae</taxon>
        <taxon>Agaricales</taxon>
        <taxon>Agaricineae</taxon>
        <taxon>Strophariaceae</taxon>
        <taxon>Psilocybe</taxon>
    </lineage>
</organism>
<dbReference type="AlphaFoldDB" id="A0A409WYB3"/>